<gene>
    <name evidence="2" type="ORF">LK03_15000</name>
</gene>
<feature type="transmembrane region" description="Helical" evidence="1">
    <location>
        <begin position="39"/>
        <end position="60"/>
    </location>
</feature>
<name>A0A089WPK0_9PSED</name>
<keyword evidence="1" id="KW-0812">Transmembrane</keyword>
<accession>A0A089WPK0</accession>
<evidence type="ECO:0000313" key="2">
    <source>
        <dbReference type="EMBL" id="AIR90511.1"/>
    </source>
</evidence>
<keyword evidence="3" id="KW-1185">Reference proteome</keyword>
<keyword evidence="1" id="KW-0472">Membrane</keyword>
<keyword evidence="1" id="KW-1133">Transmembrane helix</keyword>
<dbReference type="STRING" id="157783.LK03_15000"/>
<dbReference type="KEGG" id="psw:LK03_15000"/>
<reference evidence="2 3" key="1">
    <citation type="submission" date="2014-09" db="EMBL/GenBank/DDBJ databases">
        <authorList>
            <person name="Chan K.-G."/>
        </authorList>
    </citation>
    <scope>NUCLEOTIDE SEQUENCE [LARGE SCALE GENOMIC DNA]</scope>
    <source>
        <strain evidence="2 3">ND07</strain>
    </source>
</reference>
<organism evidence="2 3">
    <name type="scientific">Pseudomonas cremoricolorata</name>
    <dbReference type="NCBI Taxonomy" id="157783"/>
    <lineage>
        <taxon>Bacteria</taxon>
        <taxon>Pseudomonadati</taxon>
        <taxon>Pseudomonadota</taxon>
        <taxon>Gammaproteobacteria</taxon>
        <taxon>Pseudomonadales</taxon>
        <taxon>Pseudomonadaceae</taxon>
        <taxon>Pseudomonas</taxon>
    </lineage>
</organism>
<dbReference type="Proteomes" id="UP000029493">
    <property type="component" value="Chromosome"/>
</dbReference>
<dbReference type="AlphaFoldDB" id="A0A089WPK0"/>
<evidence type="ECO:0000313" key="3">
    <source>
        <dbReference type="Proteomes" id="UP000029493"/>
    </source>
</evidence>
<sequence length="70" mass="7836">MLNFVMHRDISSNIFFAAFIFIQAVISPSAEVAVISRKLINFVFCAGSALLTFGVLARLMGFEWQHPASW</sequence>
<protein>
    <submittedName>
        <fullName evidence="2">Uncharacterized protein</fullName>
    </submittedName>
</protein>
<dbReference type="EMBL" id="CP009455">
    <property type="protein sequence ID" value="AIR90511.1"/>
    <property type="molecule type" value="Genomic_DNA"/>
</dbReference>
<evidence type="ECO:0000256" key="1">
    <source>
        <dbReference type="SAM" id="Phobius"/>
    </source>
</evidence>
<proteinExistence type="predicted"/>